<dbReference type="Pfam" id="PF02798">
    <property type="entry name" value="GST_N"/>
    <property type="match status" value="1"/>
</dbReference>
<evidence type="ECO:0000256" key="1">
    <source>
        <dbReference type="ARBA" id="ARBA00003701"/>
    </source>
</evidence>
<evidence type="ECO:0000259" key="6">
    <source>
        <dbReference type="PROSITE" id="PS50404"/>
    </source>
</evidence>
<gene>
    <name evidence="8" type="ORF">Vretifemale_154</name>
    <name evidence="9" type="ORF">Vretimale_12669</name>
</gene>
<dbReference type="AlphaFoldDB" id="A0A8J4C0W6"/>
<reference evidence="8" key="1">
    <citation type="journal article" date="2021" name="Proc. Natl. Acad. Sci. U.S.A.">
        <title>Three genomes in the algal genus Volvox reveal the fate of a haploid sex-determining region after a transition to homothallism.</title>
        <authorList>
            <person name="Yamamoto K."/>
            <person name="Hamaji T."/>
            <person name="Kawai-Toyooka H."/>
            <person name="Matsuzaki R."/>
            <person name="Takahashi F."/>
            <person name="Nishimura Y."/>
            <person name="Kawachi M."/>
            <person name="Noguchi H."/>
            <person name="Minakuchi Y."/>
            <person name="Umen J.G."/>
            <person name="Toyoda A."/>
            <person name="Nozaki H."/>
        </authorList>
    </citation>
    <scope>NUCLEOTIDE SEQUENCE</scope>
    <source>
        <strain evidence="9">NIES-3785</strain>
        <strain evidence="8">NIES-3786</strain>
    </source>
</reference>
<dbReference type="SUPFAM" id="SSF52833">
    <property type="entry name" value="Thioredoxin-like"/>
    <property type="match status" value="1"/>
</dbReference>
<comment type="caution">
    <text evidence="8">The sequence shown here is derived from an EMBL/GenBank/DDBJ whole genome shotgun (WGS) entry which is preliminary data.</text>
</comment>
<dbReference type="InterPro" id="IPR050213">
    <property type="entry name" value="GST_superfamily"/>
</dbReference>
<organism evidence="8 10">
    <name type="scientific">Volvox reticuliferus</name>
    <dbReference type="NCBI Taxonomy" id="1737510"/>
    <lineage>
        <taxon>Eukaryota</taxon>
        <taxon>Viridiplantae</taxon>
        <taxon>Chlorophyta</taxon>
        <taxon>core chlorophytes</taxon>
        <taxon>Chlorophyceae</taxon>
        <taxon>CS clade</taxon>
        <taxon>Chlamydomonadales</taxon>
        <taxon>Volvocaceae</taxon>
        <taxon>Volvox</taxon>
    </lineage>
</organism>
<dbReference type="GO" id="GO:0004364">
    <property type="term" value="F:glutathione transferase activity"/>
    <property type="evidence" value="ECO:0007669"/>
    <property type="project" value="UniProtKB-EC"/>
</dbReference>
<dbReference type="Proteomes" id="UP000722791">
    <property type="component" value="Unassembled WGS sequence"/>
</dbReference>
<dbReference type="EMBL" id="BNCQ01000028">
    <property type="protein sequence ID" value="GIM08668.1"/>
    <property type="molecule type" value="Genomic_DNA"/>
</dbReference>
<keyword evidence="10" id="KW-1185">Reference proteome</keyword>
<sequence length="219" mass="24756">MSKPVIHYFPIRGRAEVLRLAIVAGGDDFDTVDVNYSEQKGDREKYPFGQCPRLVDGDLDLVQSNTIARYLARKYNLQGKTEKEICTVDMIMEGVESLRVKYVNLIYNDQLAEAAKEAYWKTYFDKETTTGRNGGAHIQYLANFLAKNGGQYCIGDSLTIADLCLWDVLDLHLRIFPDQIQEAYPELVKFHSDIAELPGIKEYLAGPKRLAEPNANKLG</sequence>
<dbReference type="SFLD" id="SFLDS00019">
    <property type="entry name" value="Glutathione_Transferase_(cytos"/>
    <property type="match status" value="1"/>
</dbReference>
<dbReference type="Proteomes" id="UP000747110">
    <property type="component" value="Unassembled WGS sequence"/>
</dbReference>
<evidence type="ECO:0000313" key="9">
    <source>
        <dbReference type="EMBL" id="GIM08668.1"/>
    </source>
</evidence>
<dbReference type="GO" id="GO:0006749">
    <property type="term" value="P:glutathione metabolic process"/>
    <property type="evidence" value="ECO:0007669"/>
    <property type="project" value="TreeGrafter"/>
</dbReference>
<evidence type="ECO:0000259" key="7">
    <source>
        <dbReference type="PROSITE" id="PS50405"/>
    </source>
</evidence>
<proteinExistence type="inferred from homology"/>
<dbReference type="SUPFAM" id="SSF47616">
    <property type="entry name" value="GST C-terminal domain-like"/>
    <property type="match status" value="1"/>
</dbReference>
<dbReference type="PROSITE" id="PS50404">
    <property type="entry name" value="GST_NTER"/>
    <property type="match status" value="1"/>
</dbReference>
<dbReference type="InterPro" id="IPR036249">
    <property type="entry name" value="Thioredoxin-like_sf"/>
</dbReference>
<evidence type="ECO:0000256" key="4">
    <source>
        <dbReference type="ARBA" id="ARBA00022679"/>
    </source>
</evidence>
<evidence type="ECO:0000313" key="10">
    <source>
        <dbReference type="Proteomes" id="UP000747110"/>
    </source>
</evidence>
<name>A0A8J4C0W6_9CHLO</name>
<dbReference type="SFLD" id="SFLDG01205">
    <property type="entry name" value="AMPS.1"/>
    <property type="match status" value="1"/>
</dbReference>
<dbReference type="InterPro" id="IPR010987">
    <property type="entry name" value="Glutathione-S-Trfase_C-like"/>
</dbReference>
<dbReference type="SFLD" id="SFLDG00363">
    <property type="entry name" value="AMPS_(cytGST):_Alpha-__Mu-__Pi"/>
    <property type="match status" value="1"/>
</dbReference>
<dbReference type="InterPro" id="IPR004046">
    <property type="entry name" value="GST_C"/>
</dbReference>
<protein>
    <recommendedName>
        <fullName evidence="3">glutathione transferase</fullName>
        <ecNumber evidence="3">2.5.1.18</ecNumber>
    </recommendedName>
</protein>
<feature type="domain" description="GST C-terminal" evidence="7">
    <location>
        <begin position="81"/>
        <end position="214"/>
    </location>
</feature>
<keyword evidence="4" id="KW-0808">Transferase</keyword>
<dbReference type="CDD" id="cd03039">
    <property type="entry name" value="GST_N_Sigma_like"/>
    <property type="match status" value="1"/>
</dbReference>
<evidence type="ECO:0000256" key="2">
    <source>
        <dbReference type="ARBA" id="ARBA00005861"/>
    </source>
</evidence>
<dbReference type="EC" id="2.5.1.18" evidence="3"/>
<dbReference type="Pfam" id="PF14497">
    <property type="entry name" value="GST_C_3"/>
    <property type="match status" value="1"/>
</dbReference>
<dbReference type="PANTHER" id="PTHR11571:SF222">
    <property type="entry name" value="GLUTATHIONE TRANSFERASE"/>
    <property type="match status" value="1"/>
</dbReference>
<dbReference type="Gene3D" id="1.20.1050.130">
    <property type="match status" value="1"/>
</dbReference>
<comment type="catalytic activity">
    <reaction evidence="5">
        <text>RX + glutathione = an S-substituted glutathione + a halide anion + H(+)</text>
        <dbReference type="Rhea" id="RHEA:16437"/>
        <dbReference type="ChEBI" id="CHEBI:15378"/>
        <dbReference type="ChEBI" id="CHEBI:16042"/>
        <dbReference type="ChEBI" id="CHEBI:17792"/>
        <dbReference type="ChEBI" id="CHEBI:57925"/>
        <dbReference type="ChEBI" id="CHEBI:90779"/>
        <dbReference type="EC" id="2.5.1.18"/>
    </reaction>
</comment>
<feature type="domain" description="GST N-terminal" evidence="6">
    <location>
        <begin position="2"/>
        <end position="79"/>
    </location>
</feature>
<evidence type="ECO:0000256" key="3">
    <source>
        <dbReference type="ARBA" id="ARBA00012452"/>
    </source>
</evidence>
<dbReference type="PANTHER" id="PTHR11571">
    <property type="entry name" value="GLUTATHIONE S-TRANSFERASE"/>
    <property type="match status" value="1"/>
</dbReference>
<accession>A0A8J4C0W6</accession>
<evidence type="ECO:0000313" key="8">
    <source>
        <dbReference type="EMBL" id="GIL69189.1"/>
    </source>
</evidence>
<dbReference type="OrthoDB" id="422574at2759"/>
<dbReference type="InterPro" id="IPR036282">
    <property type="entry name" value="Glutathione-S-Trfase_C_sf"/>
</dbReference>
<dbReference type="EMBL" id="BNCP01000001">
    <property type="protein sequence ID" value="GIL69189.1"/>
    <property type="molecule type" value="Genomic_DNA"/>
</dbReference>
<comment type="function">
    <text evidence="1">Conjugation of reduced glutathione to a wide number of exogenous and endogenous hydrophobic electrophiles.</text>
</comment>
<comment type="similarity">
    <text evidence="2">Belongs to the GST superfamily. Mu family.</text>
</comment>
<evidence type="ECO:0000256" key="5">
    <source>
        <dbReference type="ARBA" id="ARBA00047960"/>
    </source>
</evidence>
<dbReference type="InterPro" id="IPR004045">
    <property type="entry name" value="Glutathione_S-Trfase_N"/>
</dbReference>
<dbReference type="InterPro" id="IPR040079">
    <property type="entry name" value="Glutathione_S-Trfase"/>
</dbReference>
<dbReference type="PROSITE" id="PS50405">
    <property type="entry name" value="GST_CTER"/>
    <property type="match status" value="1"/>
</dbReference>